<keyword evidence="2" id="KW-0808">Transferase</keyword>
<organism evidence="4 5">
    <name type="scientific">Camellia sinensis var. sinensis</name>
    <name type="common">China tea</name>
    <dbReference type="NCBI Taxonomy" id="542762"/>
    <lineage>
        <taxon>Eukaryota</taxon>
        <taxon>Viridiplantae</taxon>
        <taxon>Streptophyta</taxon>
        <taxon>Embryophyta</taxon>
        <taxon>Tracheophyta</taxon>
        <taxon>Spermatophyta</taxon>
        <taxon>Magnoliopsida</taxon>
        <taxon>eudicotyledons</taxon>
        <taxon>Gunneridae</taxon>
        <taxon>Pentapetalae</taxon>
        <taxon>asterids</taxon>
        <taxon>Ericales</taxon>
        <taxon>Theaceae</taxon>
        <taxon>Camellia</taxon>
    </lineage>
</organism>
<reference evidence="4 5" key="1">
    <citation type="journal article" date="2018" name="Proc. Natl. Acad. Sci. U.S.A.">
        <title>Draft genome sequence of Camellia sinensis var. sinensis provides insights into the evolution of the tea genome and tea quality.</title>
        <authorList>
            <person name="Wei C."/>
            <person name="Yang H."/>
            <person name="Wang S."/>
            <person name="Zhao J."/>
            <person name="Liu C."/>
            <person name="Gao L."/>
            <person name="Xia E."/>
            <person name="Lu Y."/>
            <person name="Tai Y."/>
            <person name="She G."/>
            <person name="Sun J."/>
            <person name="Cao H."/>
            <person name="Tong W."/>
            <person name="Gao Q."/>
            <person name="Li Y."/>
            <person name="Deng W."/>
            <person name="Jiang X."/>
            <person name="Wang W."/>
            <person name="Chen Q."/>
            <person name="Zhang S."/>
            <person name="Li H."/>
            <person name="Wu J."/>
            <person name="Wang P."/>
            <person name="Li P."/>
            <person name="Shi C."/>
            <person name="Zheng F."/>
            <person name="Jian J."/>
            <person name="Huang B."/>
            <person name="Shan D."/>
            <person name="Shi M."/>
            <person name="Fang C."/>
            <person name="Yue Y."/>
            <person name="Li F."/>
            <person name="Li D."/>
            <person name="Wei S."/>
            <person name="Han B."/>
            <person name="Jiang C."/>
            <person name="Yin Y."/>
            <person name="Xia T."/>
            <person name="Zhang Z."/>
            <person name="Bennetzen J.L."/>
            <person name="Zhao S."/>
            <person name="Wan X."/>
        </authorList>
    </citation>
    <scope>NUCLEOTIDE SEQUENCE [LARGE SCALE GENOMIC DNA]</scope>
    <source>
        <strain evidence="5">cv. Shuchazao</strain>
        <tissue evidence="4">Leaf</tissue>
    </source>
</reference>
<accession>A0A4S4DFZ2</accession>
<name>A0A4S4DFZ2_CAMSN</name>
<sequence>MMKPQILSKKLIKPSTPTARHHLKLSFMDQLIPPTYLNMIFYYSSCTKVDDNERCAQLEQSLAQTLTKFYPLAGRLVKGDLLIYCNDEGVHFIRTRVNGQLDDFLHGGPNADLLNQFLPLDIGGPLVEIQVNTFDCGGLVVGVSVSHKVADAFSIITFVNGWAAANKAGIEDVISPSFELGSLFPASDLLPPNPPSTTAKAQAKIVMKRFFFGGVAIQALIEKARPACISALRPPTRVAVVAALIWKSLIGVAQAKHGHLRDSLLVHPMNLRGNTAISTPDNCFGNLSMLFSERFVADEKKMELGDLVSLLGNARRDVDPAKMNSVDDLCAMVSRSFGEPRREKHHNQSVDVHLCASWCGLPLYEADFGWGKPVWVSSTCDYEVVCLIENKCGGGIDAWVSLAEKDMVEFERNQDILAFTSR</sequence>
<evidence type="ECO:0000256" key="3">
    <source>
        <dbReference type="ARBA" id="ARBA00023315"/>
    </source>
</evidence>
<dbReference type="PANTHER" id="PTHR31623">
    <property type="entry name" value="F21J9.9"/>
    <property type="match status" value="1"/>
</dbReference>
<dbReference type="InterPro" id="IPR023213">
    <property type="entry name" value="CAT-like_dom_sf"/>
</dbReference>
<proteinExistence type="inferred from homology"/>
<dbReference type="AlphaFoldDB" id="A0A4S4DFZ2"/>
<keyword evidence="5" id="KW-1185">Reference proteome</keyword>
<comment type="caution">
    <text evidence="4">The sequence shown here is derived from an EMBL/GenBank/DDBJ whole genome shotgun (WGS) entry which is preliminary data.</text>
</comment>
<comment type="similarity">
    <text evidence="1">Belongs to the plant acyltransferase family.</text>
</comment>
<protein>
    <submittedName>
        <fullName evidence="4">Uncharacterized protein</fullName>
    </submittedName>
</protein>
<dbReference type="PANTHER" id="PTHR31623:SF83">
    <property type="entry name" value="ACETYL-COA-BENZYLALCOHOL ACETYLTRANSFERASE-LIKE"/>
    <property type="match status" value="1"/>
</dbReference>
<dbReference type="Gene3D" id="3.30.559.10">
    <property type="entry name" value="Chloramphenicol acetyltransferase-like domain"/>
    <property type="match status" value="2"/>
</dbReference>
<evidence type="ECO:0000256" key="2">
    <source>
        <dbReference type="ARBA" id="ARBA00022679"/>
    </source>
</evidence>
<gene>
    <name evidence="4" type="ORF">TEA_011728</name>
</gene>
<evidence type="ECO:0000313" key="5">
    <source>
        <dbReference type="Proteomes" id="UP000306102"/>
    </source>
</evidence>
<dbReference type="Proteomes" id="UP000306102">
    <property type="component" value="Unassembled WGS sequence"/>
</dbReference>
<dbReference type="Pfam" id="PF02458">
    <property type="entry name" value="Transferase"/>
    <property type="match status" value="1"/>
</dbReference>
<dbReference type="EMBL" id="SDRB02011358">
    <property type="protein sequence ID" value="THG01651.1"/>
    <property type="molecule type" value="Genomic_DNA"/>
</dbReference>
<dbReference type="STRING" id="542762.A0A4S4DFZ2"/>
<keyword evidence="3" id="KW-0012">Acyltransferase</keyword>
<dbReference type="GO" id="GO:0016746">
    <property type="term" value="F:acyltransferase activity"/>
    <property type="evidence" value="ECO:0007669"/>
    <property type="project" value="UniProtKB-KW"/>
</dbReference>
<evidence type="ECO:0000313" key="4">
    <source>
        <dbReference type="EMBL" id="THG01651.1"/>
    </source>
</evidence>
<evidence type="ECO:0000256" key="1">
    <source>
        <dbReference type="ARBA" id="ARBA00009861"/>
    </source>
</evidence>